<dbReference type="eggNOG" id="ENOG502S7VB">
    <property type="taxonomic scope" value="Eukaryota"/>
</dbReference>
<evidence type="ECO:0000256" key="9">
    <source>
        <dbReference type="SAM" id="MobiDB-lite"/>
    </source>
</evidence>
<feature type="compositionally biased region" description="Basic and acidic residues" evidence="9">
    <location>
        <begin position="86"/>
        <end position="122"/>
    </location>
</feature>
<evidence type="ECO:0000256" key="7">
    <source>
        <dbReference type="ARBA" id="ARBA00023242"/>
    </source>
</evidence>
<dbReference type="STRING" id="1076935.U4LL87"/>
<keyword evidence="6" id="KW-0175">Coiled coil</keyword>
<dbReference type="Pfam" id="PF03879">
    <property type="entry name" value="Cgr1"/>
    <property type="match status" value="1"/>
</dbReference>
<feature type="compositionally biased region" description="Basic residues" evidence="9">
    <location>
        <begin position="123"/>
        <end position="139"/>
    </location>
</feature>
<evidence type="ECO:0000256" key="8">
    <source>
        <dbReference type="RuleBase" id="RU363084"/>
    </source>
</evidence>
<gene>
    <name evidence="10" type="ORF">PCON_13273</name>
</gene>
<evidence type="ECO:0000256" key="6">
    <source>
        <dbReference type="ARBA" id="ARBA00023054"/>
    </source>
</evidence>
<dbReference type="AlphaFoldDB" id="U4LL87"/>
<sequence>MKFHKLVALSRIPRKKVTTKPRNTKMSEVAAATPIAVAVPEIKGARVNGKQWKQTKTQFRPGMASGRKTFEERQVERQAYAAMKAREKEMKDEKIQKKKELSEKLKERREKKEEKERYEKLAAKMHQKKIDRLKRREKRNKALKER</sequence>
<evidence type="ECO:0000256" key="5">
    <source>
        <dbReference type="ARBA" id="ARBA00022552"/>
    </source>
</evidence>
<feature type="region of interest" description="Disordered" evidence="9">
    <location>
        <begin position="86"/>
        <end position="146"/>
    </location>
</feature>
<keyword evidence="4 8" id="KW-0690">Ribosome biogenesis</keyword>
<feature type="region of interest" description="Disordered" evidence="9">
    <location>
        <begin position="48"/>
        <end position="71"/>
    </location>
</feature>
<comment type="similarity">
    <text evidence="3 8">Belongs to the CGR1 family.</text>
</comment>
<dbReference type="EMBL" id="HF935887">
    <property type="protein sequence ID" value="CCX13680.1"/>
    <property type="molecule type" value="Genomic_DNA"/>
</dbReference>
<name>U4LL87_PYROM</name>
<evidence type="ECO:0000256" key="4">
    <source>
        <dbReference type="ARBA" id="ARBA00022517"/>
    </source>
</evidence>
<reference evidence="10 11" key="1">
    <citation type="journal article" date="2013" name="PLoS Genet.">
        <title>The genome and development-dependent transcriptomes of Pyronema confluens: a window into fungal evolution.</title>
        <authorList>
            <person name="Traeger S."/>
            <person name="Altegoer F."/>
            <person name="Freitag M."/>
            <person name="Gabaldon T."/>
            <person name="Kempken F."/>
            <person name="Kumar A."/>
            <person name="Marcet-Houben M."/>
            <person name="Poggeler S."/>
            <person name="Stajich J.E."/>
            <person name="Nowrousian M."/>
        </authorList>
    </citation>
    <scope>NUCLEOTIDE SEQUENCE [LARGE SCALE GENOMIC DNA]</scope>
    <source>
        <strain evidence="11">CBS 100304</strain>
        <tissue evidence="10">Vegetative mycelium</tissue>
    </source>
</reference>
<comment type="function">
    <text evidence="1 8">Involved in nucleolar integrity and required for processing of the pre-rRNA for the 60S ribosome subunit.</text>
</comment>
<evidence type="ECO:0000313" key="10">
    <source>
        <dbReference type="EMBL" id="CCX13680.1"/>
    </source>
</evidence>
<dbReference type="Proteomes" id="UP000018144">
    <property type="component" value="Unassembled WGS sequence"/>
</dbReference>
<comment type="subcellular location">
    <subcellularLocation>
        <location evidence="2 8">Nucleus</location>
        <location evidence="2 8">Nucleolus</location>
    </subcellularLocation>
</comment>
<evidence type="ECO:0000256" key="2">
    <source>
        <dbReference type="ARBA" id="ARBA00004604"/>
    </source>
</evidence>
<dbReference type="OMA" id="NGKQWHD"/>
<keyword evidence="11" id="KW-1185">Reference proteome</keyword>
<keyword evidence="7 8" id="KW-0539">Nucleus</keyword>
<keyword evidence="5 8" id="KW-0698">rRNA processing</keyword>
<dbReference type="GO" id="GO:0006364">
    <property type="term" value="P:rRNA processing"/>
    <property type="evidence" value="ECO:0007669"/>
    <property type="project" value="UniProtKB-UniRule"/>
</dbReference>
<protein>
    <recommendedName>
        <fullName evidence="8">rRNA-processing protein</fullName>
    </recommendedName>
</protein>
<dbReference type="InterPro" id="IPR005579">
    <property type="entry name" value="Cgr1-like"/>
</dbReference>
<accession>U4LL87</accession>
<dbReference type="GO" id="GO:0005730">
    <property type="term" value="C:nucleolus"/>
    <property type="evidence" value="ECO:0007669"/>
    <property type="project" value="UniProtKB-SubCell"/>
</dbReference>
<evidence type="ECO:0000313" key="11">
    <source>
        <dbReference type="Proteomes" id="UP000018144"/>
    </source>
</evidence>
<evidence type="ECO:0000256" key="1">
    <source>
        <dbReference type="ARBA" id="ARBA00004090"/>
    </source>
</evidence>
<evidence type="ECO:0000256" key="3">
    <source>
        <dbReference type="ARBA" id="ARBA00007869"/>
    </source>
</evidence>
<organism evidence="10 11">
    <name type="scientific">Pyronema omphalodes (strain CBS 100304)</name>
    <name type="common">Pyronema confluens</name>
    <dbReference type="NCBI Taxonomy" id="1076935"/>
    <lineage>
        <taxon>Eukaryota</taxon>
        <taxon>Fungi</taxon>
        <taxon>Dikarya</taxon>
        <taxon>Ascomycota</taxon>
        <taxon>Pezizomycotina</taxon>
        <taxon>Pezizomycetes</taxon>
        <taxon>Pezizales</taxon>
        <taxon>Pyronemataceae</taxon>
        <taxon>Pyronema</taxon>
    </lineage>
</organism>
<dbReference type="OrthoDB" id="3942380at2759"/>
<proteinExistence type="inferred from homology"/>